<evidence type="ECO:0000313" key="2">
    <source>
        <dbReference type="Proteomes" id="UP000621799"/>
    </source>
</evidence>
<gene>
    <name evidence="1" type="ORF">IQ235_09725</name>
</gene>
<name>A0A928VYC9_9CYAN</name>
<dbReference type="EMBL" id="JADEXN010000146">
    <property type="protein sequence ID" value="MBE9041057.1"/>
    <property type="molecule type" value="Genomic_DNA"/>
</dbReference>
<comment type="caution">
    <text evidence="1">The sequence shown here is derived from an EMBL/GenBank/DDBJ whole genome shotgun (WGS) entry which is preliminary data.</text>
</comment>
<reference evidence="1" key="1">
    <citation type="submission" date="2020-10" db="EMBL/GenBank/DDBJ databases">
        <authorList>
            <person name="Castelo-Branco R."/>
            <person name="Eusebio N."/>
            <person name="Adriana R."/>
            <person name="Vieira A."/>
            <person name="Brugerolle De Fraissinette N."/>
            <person name="Rezende De Castro R."/>
            <person name="Schneider M.P."/>
            <person name="Vasconcelos V."/>
            <person name="Leao P.N."/>
        </authorList>
    </citation>
    <scope>NUCLEOTIDE SEQUENCE</scope>
    <source>
        <strain evidence="1">LEGE 11467</strain>
    </source>
</reference>
<accession>A0A928VYC9</accession>
<proteinExistence type="predicted"/>
<dbReference type="RefSeq" id="WP_264321288.1">
    <property type="nucleotide sequence ID" value="NZ_JADEXN010000146.1"/>
</dbReference>
<dbReference type="AlphaFoldDB" id="A0A928VYC9"/>
<sequence length="64" mass="7584">MNFYNRFEKTTSDVFCQIWCSGRITKDDRSELKSAFLKDRLGEEDKAAVDRMLHAIRRGWLVLD</sequence>
<protein>
    <submittedName>
        <fullName evidence="1">Uncharacterized protein</fullName>
    </submittedName>
</protein>
<dbReference type="Proteomes" id="UP000621799">
    <property type="component" value="Unassembled WGS sequence"/>
</dbReference>
<organism evidence="1 2">
    <name type="scientific">Zarconia navalis LEGE 11467</name>
    <dbReference type="NCBI Taxonomy" id="1828826"/>
    <lineage>
        <taxon>Bacteria</taxon>
        <taxon>Bacillati</taxon>
        <taxon>Cyanobacteriota</taxon>
        <taxon>Cyanophyceae</taxon>
        <taxon>Oscillatoriophycideae</taxon>
        <taxon>Oscillatoriales</taxon>
        <taxon>Oscillatoriales incertae sedis</taxon>
        <taxon>Zarconia</taxon>
        <taxon>Zarconia navalis</taxon>
    </lineage>
</organism>
<evidence type="ECO:0000313" key="1">
    <source>
        <dbReference type="EMBL" id="MBE9041057.1"/>
    </source>
</evidence>
<keyword evidence="2" id="KW-1185">Reference proteome</keyword>